<evidence type="ECO:0000313" key="1">
    <source>
        <dbReference type="EMBL" id="KAJ9106101.1"/>
    </source>
</evidence>
<gene>
    <name evidence="1" type="ORF">QFC21_001243</name>
</gene>
<sequence length="663" mass="70506">MKTSTFTVTTALVAIGASASPFIGTPGPSRHAKRANTPTPLTFEIVGNSGVSAQMMFNPGVGPYIYILDKTENNPMNVTGQYGTHAAWGTKYNWQTNDVEAMDVDSNTFCAGGAPLANGTWAIFGGNQPVTTGGVATTGQAAYKDTDGGTAIRMLTPDAAGTAEYIQGSQPFNKADGDTGGWLQMTGRRWYPTIEPLEDGSLIVIGGDKNGGYVNTVAQDNPTIEFFPPKGDGNAVSLPWLSETLPVNLYALTWMLPSGNLFMQANRSTILYDWHNDNYTYLPDMPYAVRVYPASASTAMLPLTPANNYKASILFCGGSNPPQWGDDGSSRYNVTAIPADNTCVRISPDDANPKYEDDDFLHQGRSMGSFAYLPDGTLWMGNGVAMGTAGYGDDKWSVGESYGQAPIYTPGLYDPSKPKGSRWSFDLAASTEERMYHSTVVLLADGSLMISGSNPNKDYTTAQWGTKYSVERWYPEWFNEARPGTAGFPSTLSYGGSYWDIKLNTTDEAVVKSAKINVLRGGFSTHAMSMGQRFLELSSSYTIDTDTNTTTLHVSQMPPNAALFQPGPAMMFLVLDGVPSWGEYVIVGSGSIGKQPTAAAETLPGSSVLVTAPSITASTTGSAQTGSSTAVSQNAKSGAISTAVSLRMVVSTALGLCLLSFLA</sequence>
<organism evidence="1 2">
    <name type="scientific">Naganishia friedmannii</name>
    <dbReference type="NCBI Taxonomy" id="89922"/>
    <lineage>
        <taxon>Eukaryota</taxon>
        <taxon>Fungi</taxon>
        <taxon>Dikarya</taxon>
        <taxon>Basidiomycota</taxon>
        <taxon>Agaricomycotina</taxon>
        <taxon>Tremellomycetes</taxon>
        <taxon>Filobasidiales</taxon>
        <taxon>Filobasidiaceae</taxon>
        <taxon>Naganishia</taxon>
    </lineage>
</organism>
<dbReference type="EMBL" id="JASBWT010000003">
    <property type="protein sequence ID" value="KAJ9106101.1"/>
    <property type="molecule type" value="Genomic_DNA"/>
</dbReference>
<protein>
    <submittedName>
        <fullName evidence="1">Uncharacterized protein</fullName>
    </submittedName>
</protein>
<reference evidence="1" key="1">
    <citation type="submission" date="2023-04" db="EMBL/GenBank/DDBJ databases">
        <title>Draft Genome sequencing of Naganishia species isolated from polar environments using Oxford Nanopore Technology.</title>
        <authorList>
            <person name="Leo P."/>
            <person name="Venkateswaran K."/>
        </authorList>
    </citation>
    <scope>NUCLEOTIDE SEQUENCE</scope>
    <source>
        <strain evidence="1">MNA-CCFEE 5423</strain>
    </source>
</reference>
<name>A0ACC2W3X7_9TREE</name>
<comment type="caution">
    <text evidence="1">The sequence shown here is derived from an EMBL/GenBank/DDBJ whole genome shotgun (WGS) entry which is preliminary data.</text>
</comment>
<accession>A0ACC2W3X7</accession>
<evidence type="ECO:0000313" key="2">
    <source>
        <dbReference type="Proteomes" id="UP001227268"/>
    </source>
</evidence>
<proteinExistence type="predicted"/>
<dbReference type="Proteomes" id="UP001227268">
    <property type="component" value="Unassembled WGS sequence"/>
</dbReference>
<keyword evidence="2" id="KW-1185">Reference proteome</keyword>